<evidence type="ECO:0000259" key="2">
    <source>
        <dbReference type="PROSITE" id="PS50966"/>
    </source>
</evidence>
<dbReference type="PROSITE" id="PS50966">
    <property type="entry name" value="ZF_SWIM"/>
    <property type="match status" value="1"/>
</dbReference>
<evidence type="ECO:0000313" key="4">
    <source>
        <dbReference type="Proteomes" id="UP000219252"/>
    </source>
</evidence>
<dbReference type="OrthoDB" id="7593573at2"/>
<proteinExistence type="predicted"/>
<name>A0A285TYV4_9BACL</name>
<keyword evidence="1" id="KW-0863">Zinc-finger</keyword>
<gene>
    <name evidence="3" type="ORF">SAMN05877842_10195</name>
</gene>
<evidence type="ECO:0000256" key="1">
    <source>
        <dbReference type="PROSITE-ProRule" id="PRU00325"/>
    </source>
</evidence>
<dbReference type="AlphaFoldDB" id="A0A285TYV4"/>
<feature type="domain" description="SWIM-type" evidence="2">
    <location>
        <begin position="74"/>
        <end position="104"/>
    </location>
</feature>
<accession>A0A285TYV4</accession>
<keyword evidence="1" id="KW-0862">Zinc</keyword>
<sequence length="524" mass="62065">MSLSVSEIAREHSAFIYEQVDQIERTLHPSVTEDEELVRRALFAVRNKSVLFQRYIPTQKRLYIFVQDVSPPDVTIDFNHKLIVCSCPQDGMCRHKVSVILSLYQYLDSVQDWAANWREKKNVSLHVLAGERSPESWQTMVDEVMSHILRGEARLDSYLISTMADNALSKLKKHLPFEREWQPLYNIFMELSVLNIIWEYLTKTGSRMENDYFEYFFDRRYDSLQNHIQEITARSRLFAMDPFYDVLQKMVREFITQREGHINRRMNLYLLFWDTMFIERRRAIEELELIENATALENDVTAKVIKNMFFIILKNYDELKANLATIYEEQLLLYFGLAKFSVSKNDSLATELILKAILPYLNKFLNHYLQPGFRQSYVKKVSKLYENIALTEYEEQSLYSAFGVYGIQPFSMYLLKNKRYEEWAALHQLHPSSISYLESCGLREVIDEAPHATLPLYHFYAMEEVNQKSRLNYKQAVRIWKMMKSAAKKSGKVNFWSDYIQTVKEQNKRLRALQEELEKGNLLL</sequence>
<dbReference type="EMBL" id="OBQC01000001">
    <property type="protein sequence ID" value="SOC34759.1"/>
    <property type="molecule type" value="Genomic_DNA"/>
</dbReference>
<reference evidence="4" key="1">
    <citation type="submission" date="2017-08" db="EMBL/GenBank/DDBJ databases">
        <authorList>
            <person name="Varghese N."/>
            <person name="Submissions S."/>
        </authorList>
    </citation>
    <scope>NUCLEOTIDE SEQUENCE [LARGE SCALE GENOMIC DNA]</scope>
    <source>
        <strain evidence="4">JC23</strain>
    </source>
</reference>
<dbReference type="RefSeq" id="WP_097147665.1">
    <property type="nucleotide sequence ID" value="NZ_OBQC01000001.1"/>
</dbReference>
<keyword evidence="1" id="KW-0479">Metal-binding</keyword>
<protein>
    <recommendedName>
        <fullName evidence="2">SWIM-type domain-containing protein</fullName>
    </recommendedName>
</protein>
<dbReference type="GO" id="GO:0008270">
    <property type="term" value="F:zinc ion binding"/>
    <property type="evidence" value="ECO:0007669"/>
    <property type="project" value="UniProtKB-KW"/>
</dbReference>
<organism evidence="3 4">
    <name type="scientific">Ureibacillus acetophenoni</name>
    <dbReference type="NCBI Taxonomy" id="614649"/>
    <lineage>
        <taxon>Bacteria</taxon>
        <taxon>Bacillati</taxon>
        <taxon>Bacillota</taxon>
        <taxon>Bacilli</taxon>
        <taxon>Bacillales</taxon>
        <taxon>Caryophanaceae</taxon>
        <taxon>Ureibacillus</taxon>
    </lineage>
</organism>
<dbReference type="Proteomes" id="UP000219252">
    <property type="component" value="Unassembled WGS sequence"/>
</dbReference>
<evidence type="ECO:0000313" key="3">
    <source>
        <dbReference type="EMBL" id="SOC34759.1"/>
    </source>
</evidence>
<dbReference type="InterPro" id="IPR007527">
    <property type="entry name" value="Znf_SWIM"/>
</dbReference>
<keyword evidence="4" id="KW-1185">Reference proteome</keyword>